<dbReference type="Proteomes" id="UP001286456">
    <property type="component" value="Unassembled WGS sequence"/>
</dbReference>
<dbReference type="Pfam" id="PF00107">
    <property type="entry name" value="ADH_zinc_N"/>
    <property type="match status" value="1"/>
</dbReference>
<dbReference type="Pfam" id="PF08240">
    <property type="entry name" value="ADH_N"/>
    <property type="match status" value="1"/>
</dbReference>
<dbReference type="InterPro" id="IPR011032">
    <property type="entry name" value="GroES-like_sf"/>
</dbReference>
<reference evidence="2" key="2">
    <citation type="submission" date="2023-06" db="EMBL/GenBank/DDBJ databases">
        <authorList>
            <consortium name="Lawrence Berkeley National Laboratory"/>
            <person name="Haridas S."/>
            <person name="Hensen N."/>
            <person name="Bonometti L."/>
            <person name="Westerberg I."/>
            <person name="Brannstrom I.O."/>
            <person name="Guillou S."/>
            <person name="Cros-Aarteil S."/>
            <person name="Calhoun S."/>
            <person name="Kuo A."/>
            <person name="Mondo S."/>
            <person name="Pangilinan J."/>
            <person name="Riley R."/>
            <person name="Labutti K."/>
            <person name="Andreopoulos B."/>
            <person name="Lipzen A."/>
            <person name="Chen C."/>
            <person name="Yanf M."/>
            <person name="Daum C."/>
            <person name="Ng V."/>
            <person name="Clum A."/>
            <person name="Steindorff A."/>
            <person name="Ohm R."/>
            <person name="Martin F."/>
            <person name="Silar P."/>
            <person name="Natvig D."/>
            <person name="Lalanne C."/>
            <person name="Gautier V."/>
            <person name="Ament-Velasquez S.L."/>
            <person name="Kruys A."/>
            <person name="Hutchinson M.I."/>
            <person name="Powell A.J."/>
            <person name="Barry K."/>
            <person name="Miller A.N."/>
            <person name="Grigoriev I.V."/>
            <person name="Debuchy R."/>
            <person name="Gladieux P."/>
            <person name="Thoren M.H."/>
            <person name="Johannesson H."/>
        </authorList>
    </citation>
    <scope>NUCLEOTIDE SEQUENCE</scope>
    <source>
        <strain evidence="2">SMH4131-1</strain>
    </source>
</reference>
<proteinExistence type="predicted"/>
<dbReference type="EMBL" id="JAUEPO010000002">
    <property type="protein sequence ID" value="KAK3334052.1"/>
    <property type="molecule type" value="Genomic_DNA"/>
</dbReference>
<feature type="domain" description="Enoyl reductase (ER)" evidence="1">
    <location>
        <begin position="12"/>
        <end position="356"/>
    </location>
</feature>
<dbReference type="InterPro" id="IPR020843">
    <property type="entry name" value="ER"/>
</dbReference>
<dbReference type="PANTHER" id="PTHR45033">
    <property type="match status" value="1"/>
</dbReference>
<dbReference type="CDD" id="cd08276">
    <property type="entry name" value="MDR7"/>
    <property type="match status" value="1"/>
</dbReference>
<keyword evidence="3" id="KW-1185">Reference proteome</keyword>
<evidence type="ECO:0000313" key="3">
    <source>
        <dbReference type="Proteomes" id="UP001286456"/>
    </source>
</evidence>
<evidence type="ECO:0000313" key="2">
    <source>
        <dbReference type="EMBL" id="KAK3334052.1"/>
    </source>
</evidence>
<dbReference type="Gene3D" id="3.40.50.720">
    <property type="entry name" value="NAD(P)-binding Rossmann-like Domain"/>
    <property type="match status" value="1"/>
</dbReference>
<name>A0AAE0MIU6_9PEZI</name>
<evidence type="ECO:0000259" key="1">
    <source>
        <dbReference type="SMART" id="SM00829"/>
    </source>
</evidence>
<gene>
    <name evidence="2" type="ORF">B0T19DRAFT_474628</name>
</gene>
<dbReference type="InterPro" id="IPR013149">
    <property type="entry name" value="ADH-like_C"/>
</dbReference>
<dbReference type="SUPFAM" id="SSF51735">
    <property type="entry name" value="NAD(P)-binding Rossmann-fold domains"/>
    <property type="match status" value="1"/>
</dbReference>
<dbReference type="Gene3D" id="3.90.180.10">
    <property type="entry name" value="Medium-chain alcohol dehydrogenases, catalytic domain"/>
    <property type="match status" value="1"/>
</dbReference>
<accession>A0AAE0MIU6</accession>
<dbReference type="InterPro" id="IPR036291">
    <property type="entry name" value="NAD(P)-bd_dom_sf"/>
</dbReference>
<comment type="caution">
    <text evidence="2">The sequence shown here is derived from an EMBL/GenBank/DDBJ whole genome shotgun (WGS) entry which is preliminary data.</text>
</comment>
<dbReference type="InterPro" id="IPR013154">
    <property type="entry name" value="ADH-like_N"/>
</dbReference>
<dbReference type="InterPro" id="IPR052711">
    <property type="entry name" value="Zinc_ADH-like"/>
</dbReference>
<dbReference type="PANTHER" id="PTHR45033:SF2">
    <property type="entry name" value="ZINC-TYPE ALCOHOL DEHYDROGENASE-LIKE PROTEIN C1773.06C"/>
    <property type="match status" value="1"/>
</dbReference>
<dbReference type="SUPFAM" id="SSF50129">
    <property type="entry name" value="GroES-like"/>
    <property type="match status" value="1"/>
</dbReference>
<organism evidence="2 3">
    <name type="scientific">Cercophora scortea</name>
    <dbReference type="NCBI Taxonomy" id="314031"/>
    <lineage>
        <taxon>Eukaryota</taxon>
        <taxon>Fungi</taxon>
        <taxon>Dikarya</taxon>
        <taxon>Ascomycota</taxon>
        <taxon>Pezizomycotina</taxon>
        <taxon>Sordariomycetes</taxon>
        <taxon>Sordariomycetidae</taxon>
        <taxon>Sordariales</taxon>
        <taxon>Lasiosphaeriaceae</taxon>
        <taxon>Cercophora</taxon>
    </lineage>
</organism>
<dbReference type="GO" id="GO:0016491">
    <property type="term" value="F:oxidoreductase activity"/>
    <property type="evidence" value="ECO:0007669"/>
    <property type="project" value="InterPro"/>
</dbReference>
<sequence length="366" mass="38210">MSRQWILASQEGFETSLQYQDNLPLPSATSLSPNSVLVKLHAASLNYREIQIADPNGLNGPIQTPLIPGCDGAGTVLAVGSSVTEFHPGDRVITYPAPLLASSHGDDAPASFAHVSAMLGQGADGTLRSVGVFAETALVHAPASLDWLSAATLPCNWTTAWNVLFGGGPTKVTNPVAPGSWVLVQGTGGLSVAVLQLAVAAGAIVVATTSTPAKEERLKALGATHTVNYATHPDTWGQLARGLTPSGRGFDIVVDVGGNQTLPQSLAAVRVDGLVAMVGAVGDMAAAPVPLFAAFMHTCVVRGVLCGSRAQLKQLVRYIDEKGIQPAVDDVVFELAEAKDAYRRLNEKRHIAKVVIRVDHPEEVEG</sequence>
<protein>
    <submittedName>
        <fullName evidence="2">Alcohol dehydrogenase</fullName>
    </submittedName>
</protein>
<dbReference type="SMART" id="SM00829">
    <property type="entry name" value="PKS_ER"/>
    <property type="match status" value="1"/>
</dbReference>
<reference evidence="2" key="1">
    <citation type="journal article" date="2023" name="Mol. Phylogenet. Evol.">
        <title>Genome-scale phylogeny and comparative genomics of the fungal order Sordariales.</title>
        <authorList>
            <person name="Hensen N."/>
            <person name="Bonometti L."/>
            <person name="Westerberg I."/>
            <person name="Brannstrom I.O."/>
            <person name="Guillou S."/>
            <person name="Cros-Aarteil S."/>
            <person name="Calhoun S."/>
            <person name="Haridas S."/>
            <person name="Kuo A."/>
            <person name="Mondo S."/>
            <person name="Pangilinan J."/>
            <person name="Riley R."/>
            <person name="LaButti K."/>
            <person name="Andreopoulos B."/>
            <person name="Lipzen A."/>
            <person name="Chen C."/>
            <person name="Yan M."/>
            <person name="Daum C."/>
            <person name="Ng V."/>
            <person name="Clum A."/>
            <person name="Steindorff A."/>
            <person name="Ohm R.A."/>
            <person name="Martin F."/>
            <person name="Silar P."/>
            <person name="Natvig D.O."/>
            <person name="Lalanne C."/>
            <person name="Gautier V."/>
            <person name="Ament-Velasquez S.L."/>
            <person name="Kruys A."/>
            <person name="Hutchinson M.I."/>
            <person name="Powell A.J."/>
            <person name="Barry K."/>
            <person name="Miller A.N."/>
            <person name="Grigoriev I.V."/>
            <person name="Debuchy R."/>
            <person name="Gladieux P."/>
            <person name="Hiltunen Thoren M."/>
            <person name="Johannesson H."/>
        </authorList>
    </citation>
    <scope>NUCLEOTIDE SEQUENCE</scope>
    <source>
        <strain evidence="2">SMH4131-1</strain>
    </source>
</reference>
<dbReference type="AlphaFoldDB" id="A0AAE0MIU6"/>